<dbReference type="AlphaFoldDB" id="A0A086AQ63"/>
<gene>
    <name evidence="2" type="ORF">B0A62_21170</name>
    <name evidence="1" type="ORF">IW20_04465</name>
</gene>
<dbReference type="EMBL" id="MUGY01000032">
    <property type="protein sequence ID" value="OXA88758.1"/>
    <property type="molecule type" value="Genomic_DNA"/>
</dbReference>
<dbReference type="EMBL" id="JPRM01000005">
    <property type="protein sequence ID" value="KFF18827.1"/>
    <property type="molecule type" value="Genomic_DNA"/>
</dbReference>
<dbReference type="Proteomes" id="UP000198424">
    <property type="component" value="Unassembled WGS sequence"/>
</dbReference>
<keyword evidence="4" id="KW-1185">Reference proteome</keyword>
<reference evidence="1 3" key="1">
    <citation type="submission" date="2014-07" db="EMBL/GenBank/DDBJ databases">
        <title>Genome of Flavobacterium hydatis DSM 2063.</title>
        <authorList>
            <person name="Pipes S.E."/>
            <person name="Stropko S.J."/>
            <person name="Newman J.D."/>
        </authorList>
    </citation>
    <scope>NUCLEOTIDE SEQUENCE [LARGE SCALE GENOMIC DNA]</scope>
    <source>
        <strain evidence="1 3">DSM 2063</strain>
    </source>
</reference>
<sequence length="159" mass="18049">MANLTRNEKITLRISLTALILSLLQFGFSIPIISQYFYSPEIVAFQPKSGVLNDKFISVFYVKNKGNKAAENLFINFKCAKNDSITTLPKLDIEMKSEKDGEPLKNVSIQIKRLLPNEQIIFLVQIDSTTIKINSTSDIRFPFIETIKDDDGFGRILVE</sequence>
<dbReference type="Proteomes" id="UP000028712">
    <property type="component" value="Unassembled WGS sequence"/>
</dbReference>
<evidence type="ECO:0000313" key="2">
    <source>
        <dbReference type="EMBL" id="OXA88758.1"/>
    </source>
</evidence>
<organism evidence="1 3">
    <name type="scientific">Flavobacterium hydatis</name>
    <name type="common">Cytophaga aquatilis</name>
    <dbReference type="NCBI Taxonomy" id="991"/>
    <lineage>
        <taxon>Bacteria</taxon>
        <taxon>Pseudomonadati</taxon>
        <taxon>Bacteroidota</taxon>
        <taxon>Flavobacteriia</taxon>
        <taxon>Flavobacteriales</taxon>
        <taxon>Flavobacteriaceae</taxon>
        <taxon>Flavobacterium</taxon>
    </lineage>
</organism>
<evidence type="ECO:0000313" key="4">
    <source>
        <dbReference type="Proteomes" id="UP000198424"/>
    </source>
</evidence>
<evidence type="ECO:0000313" key="3">
    <source>
        <dbReference type="Proteomes" id="UP000028712"/>
    </source>
</evidence>
<evidence type="ECO:0000313" key="1">
    <source>
        <dbReference type="EMBL" id="KFF18827.1"/>
    </source>
</evidence>
<reference evidence="2 4" key="2">
    <citation type="submission" date="2016-11" db="EMBL/GenBank/DDBJ databases">
        <title>Whole genomes of Flavobacteriaceae.</title>
        <authorList>
            <person name="Stine C."/>
            <person name="Li C."/>
            <person name="Tadesse D."/>
        </authorList>
    </citation>
    <scope>NUCLEOTIDE SEQUENCE [LARGE SCALE GENOMIC DNA]</scope>
    <source>
        <strain evidence="2 4">ATCC 29551</strain>
    </source>
</reference>
<proteinExistence type="predicted"/>
<name>A0A086AQ63_FLAHY</name>
<protein>
    <submittedName>
        <fullName evidence="1">Uncharacterized protein</fullName>
    </submittedName>
</protein>
<accession>A0A086AQ63</accession>
<comment type="caution">
    <text evidence="1">The sequence shown here is derived from an EMBL/GenBank/DDBJ whole genome shotgun (WGS) entry which is preliminary data.</text>
</comment>
<dbReference type="RefSeq" id="WP_035619347.1">
    <property type="nucleotide sequence ID" value="NZ_JBEWQG010000002.1"/>
</dbReference>